<dbReference type="Proteomes" id="UP000683360">
    <property type="component" value="Unassembled WGS sequence"/>
</dbReference>
<comment type="caution">
    <text evidence="1">The sequence shown here is derived from an EMBL/GenBank/DDBJ whole genome shotgun (WGS) entry which is preliminary data.</text>
</comment>
<dbReference type="InterPro" id="IPR005515">
    <property type="entry name" value="VOMI"/>
</dbReference>
<dbReference type="SUPFAM" id="SSF51092">
    <property type="entry name" value="Vitelline membrane outer protein-I (VMO-I)"/>
    <property type="match status" value="2"/>
</dbReference>
<dbReference type="Gene3D" id="2.100.10.20">
    <property type="entry name" value="Vitelline membrane outer layer protein I (VOMI)"/>
    <property type="match status" value="2"/>
</dbReference>
<dbReference type="GO" id="GO:0005615">
    <property type="term" value="C:extracellular space"/>
    <property type="evidence" value="ECO:0007669"/>
    <property type="project" value="TreeGrafter"/>
</dbReference>
<reference evidence="1" key="1">
    <citation type="submission" date="2021-03" db="EMBL/GenBank/DDBJ databases">
        <authorList>
            <person name="Bekaert M."/>
        </authorList>
    </citation>
    <scope>NUCLEOTIDE SEQUENCE</scope>
</reference>
<name>A0A8S3U8P9_MYTED</name>
<organism evidence="1 2">
    <name type="scientific">Mytilus edulis</name>
    <name type="common">Blue mussel</name>
    <dbReference type="NCBI Taxonomy" id="6550"/>
    <lineage>
        <taxon>Eukaryota</taxon>
        <taxon>Metazoa</taxon>
        <taxon>Spiralia</taxon>
        <taxon>Lophotrochozoa</taxon>
        <taxon>Mollusca</taxon>
        <taxon>Bivalvia</taxon>
        <taxon>Autobranchia</taxon>
        <taxon>Pteriomorphia</taxon>
        <taxon>Mytilida</taxon>
        <taxon>Mytiloidea</taxon>
        <taxon>Mytilidae</taxon>
        <taxon>Mytilinae</taxon>
        <taxon>Mytilus</taxon>
    </lineage>
</organism>
<evidence type="ECO:0000313" key="2">
    <source>
        <dbReference type="Proteomes" id="UP000683360"/>
    </source>
</evidence>
<evidence type="ECO:0008006" key="3">
    <source>
        <dbReference type="Google" id="ProtNLM"/>
    </source>
</evidence>
<protein>
    <recommendedName>
        <fullName evidence="3">Vitelline membrane outer layer protein 1</fullName>
    </recommendedName>
</protein>
<dbReference type="OrthoDB" id="6344411at2759"/>
<gene>
    <name evidence="1" type="ORF">MEDL_54373</name>
</gene>
<keyword evidence="2" id="KW-1185">Reference proteome</keyword>
<dbReference type="EMBL" id="CAJPWZ010002636">
    <property type="protein sequence ID" value="CAG2242175.1"/>
    <property type="molecule type" value="Genomic_DNA"/>
</dbReference>
<proteinExistence type="predicted"/>
<evidence type="ECO:0000313" key="1">
    <source>
        <dbReference type="EMBL" id="CAG2242175.1"/>
    </source>
</evidence>
<dbReference type="AlphaFoldDB" id="A0A8S3U8P9"/>
<sequence length="286" mass="30818">MNQIEVPQGSCDDTALSSILLKCGSAAGGSGDTAANFAKFKCRDLDVEPEYDLAHPPEHGEWGSYGAWSQSCPLSSAICGIQTRVESPQGSGDDTALNDVKFLLYGCNCLLLDANLRKVDKTLTVNNGDAFGDWTTMELCPPESYAIGYDMKIEPDQHSGDDTALNSIKLICGSKDGHYGSTVTSGEGSWGSWVGSTMCSYSTNQTYLTSFALQVELLQPGDRDDVAATYVKFWCSDLNIKDEHEIAHPPGHGLLGVYGNQSEKCNPGTAICGLQTNIEAPIFFWR</sequence>
<dbReference type="PANTHER" id="PTHR18841">
    <property type="entry name" value="VITELLINE MEMBRANE OUTER LAYER PROTEIN I-RELATED"/>
    <property type="match status" value="1"/>
</dbReference>
<dbReference type="Pfam" id="PF03762">
    <property type="entry name" value="VOMI"/>
    <property type="match status" value="2"/>
</dbReference>
<accession>A0A8S3U8P9</accession>
<dbReference type="InterPro" id="IPR036706">
    <property type="entry name" value="VOMI_sf"/>
</dbReference>
<dbReference type="PANTHER" id="PTHR18841:SF0">
    <property type="entry name" value="VITELLINE MEMBRANE OUTER LAYER 1 HOMOLOG A-RELATED"/>
    <property type="match status" value="1"/>
</dbReference>